<reference evidence="1 2" key="1">
    <citation type="submission" date="2023-07" db="EMBL/GenBank/DDBJ databases">
        <title>Genomic Encyclopedia of Type Strains, Phase IV (KMG-IV): sequencing the most valuable type-strain genomes for metagenomic binning, comparative biology and taxonomic classification.</title>
        <authorList>
            <person name="Goeker M."/>
        </authorList>
    </citation>
    <scope>NUCLEOTIDE SEQUENCE [LARGE SCALE GENOMIC DNA]</scope>
    <source>
        <strain evidence="1 2">DSM 23948</strain>
    </source>
</reference>
<organism evidence="1 2">
    <name type="scientific">Anoxybacillus andreesenii</name>
    <dbReference type="NCBI Taxonomy" id="1325932"/>
    <lineage>
        <taxon>Bacteria</taxon>
        <taxon>Bacillati</taxon>
        <taxon>Bacillota</taxon>
        <taxon>Bacilli</taxon>
        <taxon>Bacillales</taxon>
        <taxon>Anoxybacillaceae</taxon>
        <taxon>Anoxybacillus</taxon>
    </lineage>
</organism>
<evidence type="ECO:0000313" key="1">
    <source>
        <dbReference type="EMBL" id="MDQ0156670.1"/>
    </source>
</evidence>
<evidence type="ECO:0000313" key="2">
    <source>
        <dbReference type="Proteomes" id="UP001231362"/>
    </source>
</evidence>
<gene>
    <name evidence="1" type="ORF">J2S07_002991</name>
</gene>
<protein>
    <submittedName>
        <fullName evidence="1">Uncharacterized protein</fullName>
    </submittedName>
</protein>
<dbReference type="Proteomes" id="UP001231362">
    <property type="component" value="Unassembled WGS sequence"/>
</dbReference>
<name>A0ABT9V6U6_9BACL</name>
<dbReference type="EMBL" id="JAUSTU010000014">
    <property type="protein sequence ID" value="MDQ0156670.1"/>
    <property type="molecule type" value="Genomic_DNA"/>
</dbReference>
<proteinExistence type="predicted"/>
<comment type="caution">
    <text evidence="1">The sequence shown here is derived from an EMBL/GenBank/DDBJ whole genome shotgun (WGS) entry which is preliminary data.</text>
</comment>
<accession>A0ABT9V6U6</accession>
<sequence>MTNLREQIAFQSKAPPFFIGKMFHTSNWAGND</sequence>
<keyword evidence="2" id="KW-1185">Reference proteome</keyword>